<dbReference type="InterPro" id="IPR011990">
    <property type="entry name" value="TPR-like_helical_dom_sf"/>
</dbReference>
<dbReference type="RefSeq" id="WP_143156792.1">
    <property type="nucleotide sequence ID" value="NZ_FNNS01000025.1"/>
</dbReference>
<feature type="transmembrane region" description="Helical" evidence="7">
    <location>
        <begin position="417"/>
        <end position="438"/>
    </location>
</feature>
<dbReference type="PANTHER" id="PTHR24421:SF10">
    <property type="entry name" value="NITRATE_NITRITE SENSOR PROTEIN NARQ"/>
    <property type="match status" value="1"/>
</dbReference>
<keyword evidence="5" id="KW-0902">Two-component regulatory system</keyword>
<dbReference type="Proteomes" id="UP000184172">
    <property type="component" value="Unassembled WGS sequence"/>
</dbReference>
<reference evidence="10" key="1">
    <citation type="submission" date="2016-11" db="EMBL/GenBank/DDBJ databases">
        <authorList>
            <person name="Varghese N."/>
            <person name="Submissions S."/>
        </authorList>
    </citation>
    <scope>NUCLEOTIDE SEQUENCE [LARGE SCALE GENOMIC DNA]</scope>
    <source>
        <strain evidence="10">DSM 26349</strain>
    </source>
</reference>
<evidence type="ECO:0000256" key="5">
    <source>
        <dbReference type="ARBA" id="ARBA00023012"/>
    </source>
</evidence>
<dbReference type="Pfam" id="PF13424">
    <property type="entry name" value="TPR_12"/>
    <property type="match status" value="1"/>
</dbReference>
<dbReference type="Gene3D" id="1.25.40.10">
    <property type="entry name" value="Tetratricopeptide repeat domain"/>
    <property type="match status" value="2"/>
</dbReference>
<dbReference type="PANTHER" id="PTHR24421">
    <property type="entry name" value="NITRATE/NITRITE SENSOR PROTEIN NARX-RELATED"/>
    <property type="match status" value="1"/>
</dbReference>
<keyword evidence="7" id="KW-0812">Transmembrane</keyword>
<dbReference type="GO" id="GO:0000160">
    <property type="term" value="P:phosphorelay signal transduction system"/>
    <property type="evidence" value="ECO:0007669"/>
    <property type="project" value="UniProtKB-KW"/>
</dbReference>
<dbReference type="InterPro" id="IPR019734">
    <property type="entry name" value="TPR_rpt"/>
</dbReference>
<dbReference type="EMBL" id="FQYV01000027">
    <property type="protein sequence ID" value="SHJ82832.1"/>
    <property type="molecule type" value="Genomic_DNA"/>
</dbReference>
<proteinExistence type="predicted"/>
<dbReference type="Pfam" id="PF02518">
    <property type="entry name" value="HATPase_c"/>
    <property type="match status" value="1"/>
</dbReference>
<evidence type="ECO:0000313" key="10">
    <source>
        <dbReference type="Proteomes" id="UP000184172"/>
    </source>
</evidence>
<keyword evidence="10" id="KW-1185">Reference proteome</keyword>
<dbReference type="SMART" id="SM00028">
    <property type="entry name" value="TPR"/>
    <property type="match status" value="4"/>
</dbReference>
<keyword evidence="3" id="KW-0808">Transferase</keyword>
<dbReference type="AlphaFoldDB" id="A0A1M6MH65"/>
<dbReference type="CDD" id="cd16917">
    <property type="entry name" value="HATPase_UhpB-NarQ-NarX-like"/>
    <property type="match status" value="1"/>
</dbReference>
<dbReference type="GO" id="GO:0004673">
    <property type="term" value="F:protein histidine kinase activity"/>
    <property type="evidence" value="ECO:0007669"/>
    <property type="project" value="UniProtKB-EC"/>
</dbReference>
<evidence type="ECO:0000256" key="6">
    <source>
        <dbReference type="PROSITE-ProRule" id="PRU00339"/>
    </source>
</evidence>
<evidence type="ECO:0000256" key="7">
    <source>
        <dbReference type="SAM" id="Phobius"/>
    </source>
</evidence>
<dbReference type="SUPFAM" id="SSF48452">
    <property type="entry name" value="TPR-like"/>
    <property type="match status" value="2"/>
</dbReference>
<dbReference type="Pfam" id="PF13181">
    <property type="entry name" value="TPR_8"/>
    <property type="match status" value="1"/>
</dbReference>
<evidence type="ECO:0000256" key="2">
    <source>
        <dbReference type="ARBA" id="ARBA00012438"/>
    </source>
</evidence>
<keyword evidence="7" id="KW-0472">Membrane</keyword>
<feature type="domain" description="Histidine kinase/HSP90-like ATPase" evidence="8">
    <location>
        <begin position="583"/>
        <end position="675"/>
    </location>
</feature>
<keyword evidence="4 9" id="KW-0418">Kinase</keyword>
<dbReference type="EC" id="2.7.13.3" evidence="2"/>
<dbReference type="SUPFAM" id="SSF55874">
    <property type="entry name" value="ATPase domain of HSP90 chaperone/DNA topoisomerase II/histidine kinase"/>
    <property type="match status" value="1"/>
</dbReference>
<protein>
    <recommendedName>
        <fullName evidence="2">histidine kinase</fullName>
        <ecNumber evidence="2">2.7.13.3</ecNumber>
    </recommendedName>
</protein>
<feature type="repeat" description="TPR" evidence="6">
    <location>
        <begin position="195"/>
        <end position="228"/>
    </location>
</feature>
<evidence type="ECO:0000256" key="1">
    <source>
        <dbReference type="ARBA" id="ARBA00000085"/>
    </source>
</evidence>
<sequence length="677" mass="79320">MKAHRYFQLRCLAAIVLGILLSNCRDRVTNSESNTLKIDSLIRISEDFKLRPDQRLRSLKAAFSQNMLTNDDSLRMVYFNKISYLAASQSDTSFFLTSARKGRLLANKRQDSVMLGHIHWNYGIYFLRRNQLDSSYYHYRKAYKIFENRDDFYAGKMLYNMAFISGRLKEYTTSEALLYRAIPHFENLGKYKQLYLCYNHLGVVHKNLEEFDEALKNYETALKYWKRTKRNSVYFFDTQNNIGMVYQKLGLQKDAIESFDRVVFSKDIVKLDPSLYARVLDNKAMSMLLWGEFKGLPNPFYKALRIRDSIGNKEGLVMSHLHLSQYYLAVGDTAKAREHARNTYYLANKINLKRDALEALLLLAKSDVEQESLYLAKHISLNNELNIEERRLRNKFARIQFETDSYIDKNEKLERTWFWTIVGSLFLITILILIVVLLKQRSKTKELEFEVKQQLADEQIYLLTLKEIANLEKGKLEERRRISEELHDGILARMLGIRLNWERLKIEGTKDAISEHKNCLHHLDLVEREIRKISHDLQNEIRLQDTRFVRWMEQLVKERSVSGDFEYKFYADASVDWEGFDDYFKANVYRMVEEALQNCIKHAEAGLVSISLKKWGNFVEIEIRDNGKGFVKPNGNNGIGVKNMISRTKKLKGIFTINSVVGEGTVIQILIPNNDDL</sequence>
<dbReference type="SMART" id="SM00387">
    <property type="entry name" value="HATPase_c"/>
    <property type="match status" value="1"/>
</dbReference>
<dbReference type="InterPro" id="IPR050482">
    <property type="entry name" value="Sensor_HK_TwoCompSys"/>
</dbReference>
<gene>
    <name evidence="9" type="ORF">SAMN04487908_12724</name>
</gene>
<comment type="catalytic activity">
    <reaction evidence="1">
        <text>ATP + protein L-histidine = ADP + protein N-phospho-L-histidine.</text>
        <dbReference type="EC" id="2.7.13.3"/>
    </reaction>
</comment>
<dbReference type="Gene3D" id="3.30.565.10">
    <property type="entry name" value="Histidine kinase-like ATPase, C-terminal domain"/>
    <property type="match status" value="1"/>
</dbReference>
<dbReference type="OrthoDB" id="977000at2"/>
<keyword evidence="7" id="KW-1133">Transmembrane helix</keyword>
<evidence type="ECO:0000256" key="4">
    <source>
        <dbReference type="ARBA" id="ARBA00022777"/>
    </source>
</evidence>
<organism evidence="9 10">
    <name type="scientific">Aequorivita viscosa</name>
    <dbReference type="NCBI Taxonomy" id="797419"/>
    <lineage>
        <taxon>Bacteria</taxon>
        <taxon>Pseudomonadati</taxon>
        <taxon>Bacteroidota</taxon>
        <taxon>Flavobacteriia</taxon>
        <taxon>Flavobacteriales</taxon>
        <taxon>Flavobacteriaceae</taxon>
        <taxon>Aequorivita</taxon>
    </lineage>
</organism>
<evidence type="ECO:0000256" key="3">
    <source>
        <dbReference type="ARBA" id="ARBA00022679"/>
    </source>
</evidence>
<dbReference type="InterPro" id="IPR036890">
    <property type="entry name" value="HATPase_C_sf"/>
</dbReference>
<name>A0A1M6MH65_9FLAO</name>
<evidence type="ECO:0000259" key="8">
    <source>
        <dbReference type="SMART" id="SM00387"/>
    </source>
</evidence>
<dbReference type="InterPro" id="IPR003594">
    <property type="entry name" value="HATPase_dom"/>
</dbReference>
<keyword evidence="6" id="KW-0802">TPR repeat</keyword>
<accession>A0A1M6MH65</accession>
<dbReference type="STRING" id="797419.SAMN05216556_12526"/>
<evidence type="ECO:0000313" key="9">
    <source>
        <dbReference type="EMBL" id="SHJ82832.1"/>
    </source>
</evidence>
<dbReference type="PROSITE" id="PS50005">
    <property type="entry name" value="TPR"/>
    <property type="match status" value="1"/>
</dbReference>